<sequence>MHRHATYPYTKPALTNPAPTPIRYSGTPSAFSALAPPNEDWTKTLDLAGRRRIQNRIAQRNYRKKLKQRIEDLERHDASSSASPEQKDRPFDENFIALHTITGRERTGNDYIARLLIEDKDMRSVCSKLLEKFDREEFVEIGREELRRFHSGLVKSAKTDLEQQGARLLRSHSGRKRICEAMADIITSGEFQDEEAMERTDDQTQSEVNSEVTLRQSAPYTRTQPNPSSLLQQDSVNHYRDWESEPESEDEDLRDMAELKKFFRQSNSFQMLLNELRMQLLPQSLRGIMRTALCNSLSLSKRNNNSLANRMKVFVEDFTMLEWNWWPLKSRMGDMSSIEMRLLWLCTCGTRLWQNISTDHANLIIPMLPHGISKSNMLRRCKRNRSFKAFLAKLITSAALQSAAGKKHIPLNITATSSSAVETLQDTGVGSSAKKSREFTQTKRQVASSGVQITMGQQAGLNNSQILFEVKGPHPALKLEQISTKNSKNDSNFYSELKKYYRLNRGRLRYWFSFWRLGYCEVVKTYRPNYVLMEEKELPTSKDYEYIPRPPDASNPPIS</sequence>
<evidence type="ECO:0000313" key="2">
    <source>
        <dbReference type="Proteomes" id="UP000293547"/>
    </source>
</evidence>
<evidence type="ECO:0000313" key="1">
    <source>
        <dbReference type="EMBL" id="KAB2098707.1"/>
    </source>
</evidence>
<keyword evidence="2" id="KW-1185">Reference proteome</keyword>
<comment type="caution">
    <text evidence="1">The sequence shown here is derived from an EMBL/GenBank/DDBJ whole genome shotgun (WGS) entry which is preliminary data.</text>
</comment>
<dbReference type="Proteomes" id="UP000293547">
    <property type="component" value="Unassembled WGS sequence"/>
</dbReference>
<proteinExistence type="predicted"/>
<protein>
    <submittedName>
        <fullName evidence="1">Uncharacterized protein</fullName>
    </submittedName>
</protein>
<organism evidence="1 2">
    <name type="scientific">Alternaria gaisen</name>
    <dbReference type="NCBI Taxonomy" id="167740"/>
    <lineage>
        <taxon>Eukaryota</taxon>
        <taxon>Fungi</taxon>
        <taxon>Dikarya</taxon>
        <taxon>Ascomycota</taxon>
        <taxon>Pezizomycotina</taxon>
        <taxon>Dothideomycetes</taxon>
        <taxon>Pleosporomycetidae</taxon>
        <taxon>Pleosporales</taxon>
        <taxon>Pleosporineae</taxon>
        <taxon>Pleosporaceae</taxon>
        <taxon>Alternaria</taxon>
        <taxon>Alternaria sect. Alternaria</taxon>
    </lineage>
</organism>
<reference evidence="1 2" key="1">
    <citation type="journal article" date="2019" name="bioRxiv">
        <title>Genomics, evolutionary history and diagnostics of the Alternaria alternata species group including apple and Asian pear pathotypes.</title>
        <authorList>
            <person name="Armitage A.D."/>
            <person name="Cockerton H.M."/>
            <person name="Sreenivasaprasad S."/>
            <person name="Woodhall J.W."/>
            <person name="Lane C.R."/>
            <person name="Harrison R.J."/>
            <person name="Clarkson J.P."/>
        </authorList>
    </citation>
    <scope>NUCLEOTIDE SEQUENCE [LARGE SCALE GENOMIC DNA]</scope>
    <source>
        <strain evidence="1 2">FERA 650</strain>
    </source>
</reference>
<name>A0ACB6F2T9_9PLEO</name>
<gene>
    <name evidence="1" type="ORF">AG0111_0g13061</name>
</gene>
<dbReference type="EMBL" id="PDWZ02000022">
    <property type="protein sequence ID" value="KAB2098707.1"/>
    <property type="molecule type" value="Genomic_DNA"/>
</dbReference>
<accession>A0ACB6F2T9</accession>